<reference evidence="1 2" key="1">
    <citation type="journal article" date="2014" name="PLoS Genet.">
        <title>The Genome of Spironucleus salmonicida Highlights a Fish Pathogen Adapted to Fluctuating Environments.</title>
        <authorList>
            <person name="Xu F."/>
            <person name="Jerlstrom-Hultqvist J."/>
            <person name="Einarsson E."/>
            <person name="Astvaldsson A."/>
            <person name="Svard S.G."/>
            <person name="Andersson J.O."/>
        </authorList>
    </citation>
    <scope>NUCLEOTIDE SEQUENCE</scope>
    <source>
        <strain evidence="2">ATCC 50377</strain>
    </source>
</reference>
<dbReference type="VEuPathDB" id="GiardiaDB:SS50377_22103"/>
<sequence>MQLISSQEAFSPSLRPIINYSVKQPQLIIKNISNNIEIFEVAYFKQIFTIKPPQSVYLIQTFKNLIFLASYSSLFVYQNFTLIADIPLNFCPYQMILEIHEEVSEKVEIIENEESEENDTFIKVKQIQKQNIFIFSNTMQINQIQLTLDENLGNFMLQQEDYKIIDLTEKELDIEFDNVMSIKMNNQYHIITYGNSFIIYDCFSREIYQTYTYNDTEFIQQDIEEFSPKNSCLILLLTKSVVQSSIYAVQFSNFTHFLNLSSTSNKLTILKANFEVENPKSIVLMKNQFIIFYDDFYQEFDLKSKIMINKFTFSKRHLTDKLLQGIVLVSPKGLENELNVLAIFTNQIQVYSSNKLKLDRVLPGYVTQLLFVDSNTTKNYDRDLRYININLQSKRIFTFTNDLKNPLSMHKIEDQKFSIDSIRNFQFYNKFLFGVLVSSNDEYVFQHDFSSGKFTRYSLPGGRHIFTEILNKSSKSITEKHDGITRQNILENELASNERLQKFQVDLQIPDKISSFSVKYNLLCLCGNNQIAVKYFNNNEIFSTKLDYSPEFCQFFTQSEKLKINIAEDQYEMIQDIPEKIYERGILCFDKSKFTIFDALNGTLIIESEFRGFIKETIEEGEEYYVDGDRLIVFSYQKLSIITYEISPNRIIFRVQRTEQLPENCPITIRQVKISLNNVYFCSGRKLIYFDIVTAAFYQIYEFDHNIISFDMSQGFYIIGFEQIQGVFFYIEDCNSPAKRFGEEIQLSRQTFTQKANGRKMLEYLQGNVNTQIKMTKKSKAFQPVQGEAVDFLREEDVLFIEGEEALKIVKNSDTESVLGVTYLFGKFKPEVYQDDKLREALLERKQELRNVINENCSSHELMQSIIDIL</sequence>
<dbReference type="EMBL" id="AUWU02000002">
    <property type="protein sequence ID" value="KAH0576539.1"/>
    <property type="molecule type" value="Genomic_DNA"/>
</dbReference>
<dbReference type="AlphaFoldDB" id="V6LM64"/>
<protein>
    <submittedName>
        <fullName evidence="1">Uncharacterized protein</fullName>
    </submittedName>
</protein>
<organism evidence="1">
    <name type="scientific">Spironucleus salmonicida</name>
    <dbReference type="NCBI Taxonomy" id="348837"/>
    <lineage>
        <taxon>Eukaryota</taxon>
        <taxon>Metamonada</taxon>
        <taxon>Diplomonadida</taxon>
        <taxon>Hexamitidae</taxon>
        <taxon>Hexamitinae</taxon>
        <taxon>Spironucleus</taxon>
    </lineage>
</organism>
<keyword evidence="3" id="KW-1185">Reference proteome</keyword>
<dbReference type="Proteomes" id="UP000018208">
    <property type="component" value="Unassembled WGS sequence"/>
</dbReference>
<evidence type="ECO:0000313" key="2">
    <source>
        <dbReference type="EMBL" id="KAH0576539.1"/>
    </source>
</evidence>
<reference evidence="2" key="2">
    <citation type="submission" date="2020-12" db="EMBL/GenBank/DDBJ databases">
        <title>New Spironucleus salmonicida genome in near-complete chromosomes.</title>
        <authorList>
            <person name="Xu F."/>
            <person name="Kurt Z."/>
            <person name="Jimenez-Gonzalez A."/>
            <person name="Astvaldsson A."/>
            <person name="Andersson J.O."/>
            <person name="Svard S.G."/>
        </authorList>
    </citation>
    <scope>NUCLEOTIDE SEQUENCE</scope>
    <source>
        <strain evidence="2">ATCC 50377</strain>
    </source>
</reference>
<evidence type="ECO:0000313" key="1">
    <source>
        <dbReference type="EMBL" id="EST45735.1"/>
    </source>
</evidence>
<dbReference type="EMBL" id="KI546089">
    <property type="protein sequence ID" value="EST45735.1"/>
    <property type="molecule type" value="Genomic_DNA"/>
</dbReference>
<name>V6LM64_9EUKA</name>
<accession>V6LM64</accession>
<gene>
    <name evidence="1" type="ORF">SS50377_14307</name>
    <name evidence="2" type="ORF">SS50377_22103</name>
</gene>
<evidence type="ECO:0000313" key="3">
    <source>
        <dbReference type="Proteomes" id="UP000018208"/>
    </source>
</evidence>
<proteinExistence type="predicted"/>